<sequence length="436" mass="44568">MSAAAGLVTAAAVVGVWLDRLPGHLVFAAAPPLFASWLPHTGPGTPAAVLLALAVVARGPELADRLPWRRALLAGYSAAVAWTFALALVDGWQRGLAARLTSGHEYLHEVPGVTDIGAMLHGFTARILDFQPDSWTTHVAGHPPGALLVFVWLDRIGLAGGGWAAVTCVLVGCLAAVAVPVTLRAAGAEPVARAALPFAVLFPGAVWVGASADGLFTGVTATGVALLAVGARAAGPERVVPACLAGGALLGFGAFLSYGLVLLAAVALVVPLLLRHAWAAGLAAAGALAVVAAFALAGFWWPDGYHLVVRRYYQGIGAERWYAYWVWADLAALAVAVGPAAVAGLRRAAALARGYRPGHAGGGRSAVVPLAGAAALAVLAADLSGLSKAEVERIWLPFAVWLVSAAALLPSASRRWWLAGQAATALAVNHLLLTNW</sequence>
<feature type="transmembrane region" description="Helical" evidence="1">
    <location>
        <begin position="277"/>
        <end position="301"/>
    </location>
</feature>
<comment type="caution">
    <text evidence="2">The sequence shown here is derived from an EMBL/GenBank/DDBJ whole genome shotgun (WGS) entry which is preliminary data.</text>
</comment>
<feature type="transmembrane region" description="Helical" evidence="1">
    <location>
        <begin position="71"/>
        <end position="89"/>
    </location>
</feature>
<feature type="transmembrane region" description="Helical" evidence="1">
    <location>
        <begin position="321"/>
        <end position="345"/>
    </location>
</feature>
<feature type="transmembrane region" description="Helical" evidence="1">
    <location>
        <begin position="248"/>
        <end position="270"/>
    </location>
</feature>
<keyword evidence="1" id="KW-0812">Transmembrane</keyword>
<feature type="transmembrane region" description="Helical" evidence="1">
    <location>
        <begin position="195"/>
        <end position="228"/>
    </location>
</feature>
<organism evidence="2 3">
    <name type="scientific">Gandjariella thermophila</name>
    <dbReference type="NCBI Taxonomy" id="1931992"/>
    <lineage>
        <taxon>Bacteria</taxon>
        <taxon>Bacillati</taxon>
        <taxon>Actinomycetota</taxon>
        <taxon>Actinomycetes</taxon>
        <taxon>Pseudonocardiales</taxon>
        <taxon>Pseudonocardiaceae</taxon>
        <taxon>Gandjariella</taxon>
    </lineage>
</organism>
<feature type="transmembrane region" description="Helical" evidence="1">
    <location>
        <begin position="366"/>
        <end position="387"/>
    </location>
</feature>
<accession>A0A4D4JHW6</accession>
<dbReference type="AlphaFoldDB" id="A0A4D4JHW6"/>
<keyword evidence="1" id="KW-0472">Membrane</keyword>
<dbReference type="Proteomes" id="UP000298860">
    <property type="component" value="Unassembled WGS sequence"/>
</dbReference>
<keyword evidence="1" id="KW-1133">Transmembrane helix</keyword>
<name>A0A4D4JHW6_9PSEU</name>
<proteinExistence type="predicted"/>
<feature type="transmembrane region" description="Helical" evidence="1">
    <location>
        <begin position="162"/>
        <end position="183"/>
    </location>
</feature>
<feature type="transmembrane region" description="Helical" evidence="1">
    <location>
        <begin position="393"/>
        <end position="409"/>
    </location>
</feature>
<feature type="transmembrane region" description="Helical" evidence="1">
    <location>
        <begin position="42"/>
        <end position="59"/>
    </location>
</feature>
<dbReference type="EMBL" id="BJFL01000044">
    <property type="protein sequence ID" value="GDY33493.1"/>
    <property type="molecule type" value="Genomic_DNA"/>
</dbReference>
<evidence type="ECO:0000256" key="1">
    <source>
        <dbReference type="SAM" id="Phobius"/>
    </source>
</evidence>
<keyword evidence="3" id="KW-1185">Reference proteome</keyword>
<protein>
    <recommendedName>
        <fullName evidence="4">Integral membrane protein</fullName>
    </recommendedName>
</protein>
<evidence type="ECO:0000313" key="2">
    <source>
        <dbReference type="EMBL" id="GDY33493.1"/>
    </source>
</evidence>
<reference evidence="3" key="1">
    <citation type="submission" date="2019-04" db="EMBL/GenBank/DDBJ databases">
        <title>Draft genome sequence of Pseudonocardiaceae bacterium SL3-2-4.</title>
        <authorList>
            <person name="Ningsih F."/>
            <person name="Yokota A."/>
            <person name="Sakai Y."/>
            <person name="Nanatani K."/>
            <person name="Yabe S."/>
            <person name="Oetari A."/>
            <person name="Sjamsuridzal W."/>
        </authorList>
    </citation>
    <scope>NUCLEOTIDE SEQUENCE [LARGE SCALE GENOMIC DNA]</scope>
    <source>
        <strain evidence="3">SL3-2-4</strain>
    </source>
</reference>
<evidence type="ECO:0008006" key="4">
    <source>
        <dbReference type="Google" id="ProtNLM"/>
    </source>
</evidence>
<evidence type="ECO:0000313" key="3">
    <source>
        <dbReference type="Proteomes" id="UP000298860"/>
    </source>
</evidence>
<gene>
    <name evidence="2" type="ORF">GTS_51260</name>
</gene>